<sequence length="104" mass="11619">MTNKWNIPDWLEHEVRERDKVCVYCGVMFTPAQVSRRSAASWEHIINDAKIITRENIAPCCCGCNASKGQKQLSVWLQSKYCLIRGIGPATVAPIVKQALDSGL</sequence>
<organism evidence="1 2">
    <name type="scientific">Methylomonas albis</name>
    <dbReference type="NCBI Taxonomy" id="1854563"/>
    <lineage>
        <taxon>Bacteria</taxon>
        <taxon>Pseudomonadati</taxon>
        <taxon>Pseudomonadota</taxon>
        <taxon>Gammaproteobacteria</taxon>
        <taxon>Methylococcales</taxon>
        <taxon>Methylococcaceae</taxon>
        <taxon>Methylomonas</taxon>
    </lineage>
</organism>
<comment type="caution">
    <text evidence="1">The sequence shown here is derived from an EMBL/GenBank/DDBJ whole genome shotgun (WGS) entry which is preliminary data.</text>
</comment>
<evidence type="ECO:0000313" key="2">
    <source>
        <dbReference type="Proteomes" id="UP000652176"/>
    </source>
</evidence>
<gene>
    <name evidence="1" type="ORF">IE877_14860</name>
</gene>
<dbReference type="Gene3D" id="1.10.30.50">
    <property type="match status" value="1"/>
</dbReference>
<protein>
    <submittedName>
        <fullName evidence="1">HNH endonuclease</fullName>
    </submittedName>
</protein>
<accession>A0ABR9D5I5</accession>
<dbReference type="RefSeq" id="WP_192375440.1">
    <property type="nucleotide sequence ID" value="NZ_CAJHIV010000001.1"/>
</dbReference>
<dbReference type="Proteomes" id="UP000652176">
    <property type="component" value="Unassembled WGS sequence"/>
</dbReference>
<keyword evidence="1" id="KW-0255">Endonuclease</keyword>
<dbReference type="EMBL" id="JACXSS010000001">
    <property type="protein sequence ID" value="MBD9357142.1"/>
    <property type="molecule type" value="Genomic_DNA"/>
</dbReference>
<dbReference type="GO" id="GO:0004519">
    <property type="term" value="F:endonuclease activity"/>
    <property type="evidence" value="ECO:0007669"/>
    <property type="project" value="UniProtKB-KW"/>
</dbReference>
<keyword evidence="1" id="KW-0378">Hydrolase</keyword>
<keyword evidence="2" id="KW-1185">Reference proteome</keyword>
<reference evidence="1 2" key="1">
    <citation type="submission" date="2020-09" db="EMBL/GenBank/DDBJ databases">
        <title>Methylomonas albis sp. nov. and Methylomonas fluvii sp. nov.: Two cold-adapted methanotrophs from the River Elbe and an amended description of Methylovulum psychrotolerans strain Eb1.</title>
        <authorList>
            <person name="Bussmann I.K."/>
            <person name="Klings K.-W."/>
            <person name="Warnstedt J."/>
            <person name="Hoppert M."/>
            <person name="Saborowski A."/>
            <person name="Horn F."/>
            <person name="Liebner S."/>
        </authorList>
    </citation>
    <scope>NUCLEOTIDE SEQUENCE [LARGE SCALE GENOMIC DNA]</scope>
    <source>
        <strain evidence="1 2">EbA</strain>
    </source>
</reference>
<keyword evidence="1" id="KW-0540">Nuclease</keyword>
<name>A0ABR9D5I5_9GAMM</name>
<evidence type="ECO:0000313" key="1">
    <source>
        <dbReference type="EMBL" id="MBD9357142.1"/>
    </source>
</evidence>
<proteinExistence type="predicted"/>